<dbReference type="EMBL" id="JACHHU010000035">
    <property type="protein sequence ID" value="MBB6544707.1"/>
    <property type="molecule type" value="Genomic_DNA"/>
</dbReference>
<dbReference type="GO" id="GO:0047444">
    <property type="term" value="F:N-acylneuraminate-9-phosphate synthase activity"/>
    <property type="evidence" value="ECO:0007669"/>
    <property type="project" value="TreeGrafter"/>
</dbReference>
<dbReference type="Proteomes" id="UP000537141">
    <property type="component" value="Unassembled WGS sequence"/>
</dbReference>
<dbReference type="GO" id="GO:0016051">
    <property type="term" value="P:carbohydrate biosynthetic process"/>
    <property type="evidence" value="ECO:0007669"/>
    <property type="project" value="InterPro"/>
</dbReference>
<dbReference type="GO" id="GO:0050462">
    <property type="term" value="F:N-acetylneuraminate synthase activity"/>
    <property type="evidence" value="ECO:0007669"/>
    <property type="project" value="UniProtKB-EC"/>
</dbReference>
<reference evidence="2 3" key="1">
    <citation type="submission" date="2020-08" db="EMBL/GenBank/DDBJ databases">
        <title>Genomic Encyclopedia of Type Strains, Phase IV (KMG-IV): sequencing the most valuable type-strain genomes for metagenomic binning, comparative biology and taxonomic classification.</title>
        <authorList>
            <person name="Goeker M."/>
        </authorList>
    </citation>
    <scope>NUCLEOTIDE SEQUENCE [LARGE SCALE GENOMIC DNA]</scope>
    <source>
        <strain evidence="2 3">DSM 26287</strain>
    </source>
</reference>
<dbReference type="InterPro" id="IPR013785">
    <property type="entry name" value="Aldolase_TIM"/>
</dbReference>
<dbReference type="SUPFAM" id="SSF51569">
    <property type="entry name" value="Aldolase"/>
    <property type="match status" value="1"/>
</dbReference>
<dbReference type="PROSITE" id="PS50844">
    <property type="entry name" value="AFP_LIKE"/>
    <property type="match status" value="1"/>
</dbReference>
<dbReference type="Gene3D" id="3.20.20.70">
    <property type="entry name" value="Aldolase class I"/>
    <property type="match status" value="1"/>
</dbReference>
<name>A0A7X0NJQ4_9GAMM</name>
<proteinExistence type="predicted"/>
<dbReference type="InterPro" id="IPR020007">
    <property type="entry name" value="NeuB/NeuA"/>
</dbReference>
<evidence type="ECO:0000259" key="1">
    <source>
        <dbReference type="PROSITE" id="PS50844"/>
    </source>
</evidence>
<keyword evidence="3" id="KW-1185">Reference proteome</keyword>
<evidence type="ECO:0000313" key="2">
    <source>
        <dbReference type="EMBL" id="MBB6544707.1"/>
    </source>
</evidence>
<dbReference type="NCBIfam" id="TIGR03569">
    <property type="entry name" value="NeuB_NnaB"/>
    <property type="match status" value="1"/>
</dbReference>
<dbReference type="InterPro" id="IPR006190">
    <property type="entry name" value="SAF_AFP_Neu5Ac"/>
</dbReference>
<dbReference type="PANTHER" id="PTHR42966:SF1">
    <property type="entry name" value="SIALIC ACID SYNTHASE"/>
    <property type="match status" value="1"/>
</dbReference>
<dbReference type="CDD" id="cd11615">
    <property type="entry name" value="SAF_NeuB_like"/>
    <property type="match status" value="1"/>
</dbReference>
<dbReference type="InterPro" id="IPR013974">
    <property type="entry name" value="SAF"/>
</dbReference>
<dbReference type="Pfam" id="PF08666">
    <property type="entry name" value="SAF"/>
    <property type="match status" value="1"/>
</dbReference>
<organism evidence="2 3">
    <name type="scientific">Thalassotalea piscium</name>
    <dbReference type="NCBI Taxonomy" id="1230533"/>
    <lineage>
        <taxon>Bacteria</taxon>
        <taxon>Pseudomonadati</taxon>
        <taxon>Pseudomonadota</taxon>
        <taxon>Gammaproteobacteria</taxon>
        <taxon>Alteromonadales</taxon>
        <taxon>Colwelliaceae</taxon>
        <taxon>Thalassotalea</taxon>
    </lineage>
</organism>
<keyword evidence="2" id="KW-0808">Transferase</keyword>
<feature type="domain" description="AFP-like" evidence="1">
    <location>
        <begin position="311"/>
        <end position="366"/>
    </location>
</feature>
<dbReference type="AlphaFoldDB" id="A0A7X0NJQ4"/>
<dbReference type="Pfam" id="PF03102">
    <property type="entry name" value="NeuB"/>
    <property type="match status" value="1"/>
</dbReference>
<dbReference type="InterPro" id="IPR036732">
    <property type="entry name" value="AFP_Neu5c_C_sf"/>
</dbReference>
<protein>
    <submittedName>
        <fullName evidence="2">N-acetylneuraminate synthase</fullName>
        <ecNumber evidence="2">2.5.1.56</ecNumber>
    </submittedName>
</protein>
<dbReference type="EC" id="2.5.1.56" evidence="2"/>
<accession>A0A7X0NJQ4</accession>
<dbReference type="RefSeq" id="WP_184426081.1">
    <property type="nucleotide sequence ID" value="NZ_AP027362.1"/>
</dbReference>
<comment type="caution">
    <text evidence="2">The sequence shown here is derived from an EMBL/GenBank/DDBJ whole genome shotgun (WGS) entry which is preliminary data.</text>
</comment>
<gene>
    <name evidence="2" type="ORF">HNQ55_003240</name>
</gene>
<dbReference type="PANTHER" id="PTHR42966">
    <property type="entry name" value="N-ACETYLNEURAMINATE SYNTHASE"/>
    <property type="match status" value="1"/>
</dbReference>
<dbReference type="InterPro" id="IPR051690">
    <property type="entry name" value="PseI-like"/>
</dbReference>
<dbReference type="SUPFAM" id="SSF51269">
    <property type="entry name" value="AFP III-like domain"/>
    <property type="match status" value="1"/>
</dbReference>
<sequence>MTTLIIAEAGVNHNGDEKLAYQLVDAAVAAGVDIVKFQTFKAKNLVTQHAQQAQYQQTNTNKEQSQYQLLKQLELTFESHKSVKNYCDQKGIEYLSTAFDSESLRFLVDEMQLKRLKIPSGELTNSPFILEHALTGCDLIVSTGMATLVEIRQALGVIAYGYLHSEKRIPTSQNLSAEDFSQAFASKEGQQLLLDKVVLLHCTTEYPAPFNEVNLNVLDTLDTTFKLTVGYSDHTQGIIIPIAAVAKGAQVIEKHFTLSRALEGPDHQASIEPDELIAMVEAIRVTEKALGSVIKKPSLSELKNRDIVRKSLVAIVPIAKGDVLSQENVGIMRPGNGISPTNYWRVLGKTSKKTFNSGDLIEFDDL</sequence>
<evidence type="ECO:0000313" key="3">
    <source>
        <dbReference type="Proteomes" id="UP000537141"/>
    </source>
</evidence>
<dbReference type="InterPro" id="IPR057736">
    <property type="entry name" value="SAF_PseI/NeuA/NeuB"/>
</dbReference>
<dbReference type="Gene3D" id="3.90.1210.10">
    <property type="entry name" value="Antifreeze-like/N-acetylneuraminic acid synthase C-terminal domain"/>
    <property type="match status" value="1"/>
</dbReference>
<dbReference type="InterPro" id="IPR013132">
    <property type="entry name" value="PseI/NeuA/B-like_N"/>
</dbReference>